<feature type="transmembrane region" description="Helical" evidence="3">
    <location>
        <begin position="169"/>
        <end position="189"/>
    </location>
</feature>
<evidence type="ECO:0000313" key="4">
    <source>
        <dbReference type="EMBL" id="CAD8888868.1"/>
    </source>
</evidence>
<feature type="transmembrane region" description="Helical" evidence="3">
    <location>
        <begin position="473"/>
        <end position="492"/>
    </location>
</feature>
<feature type="transmembrane region" description="Helical" evidence="3">
    <location>
        <begin position="575"/>
        <end position="597"/>
    </location>
</feature>
<feature type="transmembrane region" description="Helical" evidence="3">
    <location>
        <begin position="389"/>
        <end position="410"/>
    </location>
</feature>
<evidence type="ECO:0000256" key="2">
    <source>
        <dbReference type="SAM" id="MobiDB-lite"/>
    </source>
</evidence>
<keyword evidence="3" id="KW-0812">Transmembrane</keyword>
<keyword evidence="1" id="KW-0175">Coiled coil</keyword>
<evidence type="ECO:0000256" key="1">
    <source>
        <dbReference type="SAM" id="Coils"/>
    </source>
</evidence>
<feature type="transmembrane region" description="Helical" evidence="3">
    <location>
        <begin position="364"/>
        <end position="383"/>
    </location>
</feature>
<organism evidence="4">
    <name type="scientific">Corethron hystrix</name>
    <dbReference type="NCBI Taxonomy" id="216773"/>
    <lineage>
        <taxon>Eukaryota</taxon>
        <taxon>Sar</taxon>
        <taxon>Stramenopiles</taxon>
        <taxon>Ochrophyta</taxon>
        <taxon>Bacillariophyta</taxon>
        <taxon>Coscinodiscophyceae</taxon>
        <taxon>Corethrophycidae</taxon>
        <taxon>Corethrales</taxon>
        <taxon>Corethraceae</taxon>
        <taxon>Corethron</taxon>
    </lineage>
</organism>
<keyword evidence="3" id="KW-1133">Transmembrane helix</keyword>
<sequence length="603" mass="69300">MKSNFNGEQPTSEEYNFQEKSPQFERTHAGDFLASGIPVSSMKTTEIAQLIGSDEVSELEESLVERMIEEIRLRKEDNRQRLEDLDEVEQKISNVRRRRHPPGDEEFGSLDEVLGRVPLERQKPTLTNKLLGLKNKLSGRTCMNTQTISMYAIALSVDTKVSRFRKYGVALSTLLVVILQAAVVTNSIVDFSYPTCTLSPDSCNKGEFCFNFTTLGWAANETKPRCQDCRWFPKVFLNYTGTNYTEENANAICSNQMDNNSNSNSADGNNLTPECQIYDKCKLDMDFNTNFEGHCDIIYDNAGGNNMKMSSFIAVFFLTMIWMVPICRDMEDASVEDIVLEYHNKQVFNGSAEIVLLGLRFRRYLFPFLVTGATLLLLLAEPLTTKDMILNFLAIVVLFEANNVFATFFLSKSGYQRMQKLADEVPVNYQVARGDWFLWIRVQTALCGILLCIFIRIANKLFTNCDDEVQRYVQFYMTNCAAMIGIVIEWLYRVVTPNRDKWPISRRFSLATINVCRTMFAISLCTLLYYGISYDDFIYDHTSIFSQDNEEVPRLQSKYFATNELKLIDLSVSTIFFFLIWMCLLHAWIARFIGMLLRCRIFS</sequence>
<name>A0A7S1BKF1_9STRA</name>
<feature type="transmembrane region" description="Helical" evidence="3">
    <location>
        <begin position="309"/>
        <end position="327"/>
    </location>
</feature>
<dbReference type="EMBL" id="HBFR01022378">
    <property type="protein sequence ID" value="CAD8888868.1"/>
    <property type="molecule type" value="Transcribed_RNA"/>
</dbReference>
<accession>A0A7S1BKF1</accession>
<evidence type="ECO:0000256" key="3">
    <source>
        <dbReference type="SAM" id="Phobius"/>
    </source>
</evidence>
<feature type="coiled-coil region" evidence="1">
    <location>
        <begin position="68"/>
        <end position="98"/>
    </location>
</feature>
<proteinExistence type="predicted"/>
<feature type="compositionally biased region" description="Polar residues" evidence="2">
    <location>
        <begin position="1"/>
        <end position="21"/>
    </location>
</feature>
<reference evidence="4" key="1">
    <citation type="submission" date="2021-01" db="EMBL/GenBank/DDBJ databases">
        <authorList>
            <person name="Corre E."/>
            <person name="Pelletier E."/>
            <person name="Niang G."/>
            <person name="Scheremetjew M."/>
            <person name="Finn R."/>
            <person name="Kale V."/>
            <person name="Holt S."/>
            <person name="Cochrane G."/>
            <person name="Meng A."/>
            <person name="Brown T."/>
            <person name="Cohen L."/>
        </authorList>
    </citation>
    <scope>NUCLEOTIDE SEQUENCE</scope>
    <source>
        <strain evidence="4">308</strain>
    </source>
</reference>
<feature type="transmembrane region" description="Helical" evidence="3">
    <location>
        <begin position="513"/>
        <end position="532"/>
    </location>
</feature>
<protein>
    <submittedName>
        <fullName evidence="4">Uncharacterized protein</fullName>
    </submittedName>
</protein>
<keyword evidence="3" id="KW-0472">Membrane</keyword>
<feature type="region of interest" description="Disordered" evidence="2">
    <location>
        <begin position="1"/>
        <end position="24"/>
    </location>
</feature>
<feature type="transmembrane region" description="Helical" evidence="3">
    <location>
        <begin position="438"/>
        <end position="458"/>
    </location>
</feature>
<gene>
    <name evidence="4" type="ORF">CHYS00102_LOCUS16068</name>
</gene>
<dbReference type="AlphaFoldDB" id="A0A7S1BKF1"/>